<evidence type="ECO:0000313" key="3">
    <source>
        <dbReference type="WBParaSite" id="GPUH_0002706601-mRNA-1"/>
    </source>
</evidence>
<evidence type="ECO:0000313" key="2">
    <source>
        <dbReference type="Proteomes" id="UP000271098"/>
    </source>
</evidence>
<dbReference type="WBParaSite" id="GPUH_0002706601-mRNA-1">
    <property type="protein sequence ID" value="GPUH_0002706601-mRNA-1"/>
    <property type="gene ID" value="GPUH_0002706601"/>
</dbReference>
<dbReference type="AlphaFoldDB" id="A0A183F1E5"/>
<dbReference type="Proteomes" id="UP000271098">
    <property type="component" value="Unassembled WGS sequence"/>
</dbReference>
<reference evidence="1 2" key="2">
    <citation type="submission" date="2018-11" db="EMBL/GenBank/DDBJ databases">
        <authorList>
            <consortium name="Pathogen Informatics"/>
        </authorList>
    </citation>
    <scope>NUCLEOTIDE SEQUENCE [LARGE SCALE GENOMIC DNA]</scope>
</reference>
<sequence length="133" mass="15624">MVQIRQILSSSNYPGELDLFSRERFRLMLIDLFTVILVSIRDSIENILQTRSDVRRPSALFSEGAINSRKLLIGLCNVEYVMNCSLPVLCRRLAENGVKYGDMVIEVRFFPLFVILEKILERMSERRRRKNRQ</sequence>
<gene>
    <name evidence="1" type="ORF">GPUH_LOCUS27036</name>
</gene>
<proteinExistence type="predicted"/>
<protein>
    <submittedName>
        <fullName evidence="1 3">Uncharacterized protein</fullName>
    </submittedName>
</protein>
<keyword evidence="2" id="KW-1185">Reference proteome</keyword>
<accession>A0A183F1E5</accession>
<dbReference type="OrthoDB" id="10393321at2759"/>
<reference evidence="3" key="1">
    <citation type="submission" date="2016-06" db="UniProtKB">
        <authorList>
            <consortium name="WormBaseParasite"/>
        </authorList>
    </citation>
    <scope>IDENTIFICATION</scope>
</reference>
<name>A0A183F1E5_9BILA</name>
<evidence type="ECO:0000313" key="1">
    <source>
        <dbReference type="EMBL" id="VDN49848.1"/>
    </source>
</evidence>
<organism evidence="3">
    <name type="scientific">Gongylonema pulchrum</name>
    <dbReference type="NCBI Taxonomy" id="637853"/>
    <lineage>
        <taxon>Eukaryota</taxon>
        <taxon>Metazoa</taxon>
        <taxon>Ecdysozoa</taxon>
        <taxon>Nematoda</taxon>
        <taxon>Chromadorea</taxon>
        <taxon>Rhabditida</taxon>
        <taxon>Spirurina</taxon>
        <taxon>Spiruromorpha</taxon>
        <taxon>Spiruroidea</taxon>
        <taxon>Gongylonematidae</taxon>
        <taxon>Gongylonema</taxon>
    </lineage>
</organism>
<dbReference type="EMBL" id="UYRT01117494">
    <property type="protein sequence ID" value="VDN49848.1"/>
    <property type="molecule type" value="Genomic_DNA"/>
</dbReference>